<dbReference type="GO" id="GO:0005739">
    <property type="term" value="C:mitochondrion"/>
    <property type="evidence" value="ECO:0007669"/>
    <property type="project" value="UniProtKB-SubCell"/>
</dbReference>
<evidence type="ECO:0000256" key="2">
    <source>
        <dbReference type="ARBA" id="ARBA00004731"/>
    </source>
</evidence>
<keyword evidence="13" id="KW-0496">Mitochondrion</keyword>
<accession>A0AAJ7L657</accession>
<comment type="subcellular location">
    <subcellularLocation>
        <location evidence="13">Mitochondrion</location>
    </subcellularLocation>
</comment>
<dbReference type="FunFam" id="3.50.50.60:FF:000229">
    <property type="entry name" value="NADPH:adrenodoxin oxidoreductase, mitochondrial"/>
    <property type="match status" value="1"/>
</dbReference>
<evidence type="ECO:0000256" key="15">
    <source>
        <dbReference type="PIRSR" id="PIRSR000362-2"/>
    </source>
</evidence>
<keyword evidence="17" id="KW-1185">Reference proteome</keyword>
<dbReference type="InterPro" id="IPR023753">
    <property type="entry name" value="FAD/NAD-binding_dom"/>
</dbReference>
<dbReference type="KEGG" id="goe:100905889"/>
<feature type="binding site" evidence="14">
    <location>
        <position position="41"/>
    </location>
    <ligand>
        <name>FAD</name>
        <dbReference type="ChEBI" id="CHEBI:57692"/>
    </ligand>
</feature>
<evidence type="ECO:0000256" key="8">
    <source>
        <dbReference type="ARBA" id="ARBA00022827"/>
    </source>
</evidence>
<evidence type="ECO:0000313" key="18">
    <source>
        <dbReference type="RefSeq" id="XP_018497010.1"/>
    </source>
</evidence>
<comment type="pathway">
    <text evidence="2">Steroid metabolism; cholesterol metabolism.</text>
</comment>
<dbReference type="CTD" id="36203"/>
<evidence type="ECO:0000259" key="16">
    <source>
        <dbReference type="Pfam" id="PF07992"/>
    </source>
</evidence>
<feature type="binding site" evidence="14">
    <location>
        <position position="382"/>
    </location>
    <ligand>
        <name>FAD</name>
        <dbReference type="ChEBI" id="CHEBI:57692"/>
    </ligand>
</feature>
<keyword evidence="9 13" id="KW-0521">NADP</keyword>
<evidence type="ECO:0000256" key="6">
    <source>
        <dbReference type="ARBA" id="ARBA00022448"/>
    </source>
</evidence>
<dbReference type="InterPro" id="IPR055275">
    <property type="entry name" value="Ferredox_Rdtase"/>
</dbReference>
<comment type="catalytic activity">
    <reaction evidence="12 13">
        <text>2 reduced [adrenodoxin] + NADP(+) + H(+) = 2 oxidized [adrenodoxin] + NADPH</text>
        <dbReference type="Rhea" id="RHEA:42312"/>
        <dbReference type="Rhea" id="RHEA-COMP:9998"/>
        <dbReference type="Rhea" id="RHEA-COMP:9999"/>
        <dbReference type="ChEBI" id="CHEBI:15378"/>
        <dbReference type="ChEBI" id="CHEBI:33737"/>
        <dbReference type="ChEBI" id="CHEBI:33738"/>
        <dbReference type="ChEBI" id="CHEBI:57783"/>
        <dbReference type="ChEBI" id="CHEBI:58349"/>
        <dbReference type="EC" id="1.18.1.6"/>
    </reaction>
</comment>
<dbReference type="Proteomes" id="UP000694867">
    <property type="component" value="Unplaced"/>
</dbReference>
<keyword evidence="8 13" id="KW-0274">FAD</keyword>
<feature type="binding site" evidence="15">
    <location>
        <begin position="221"/>
        <end position="222"/>
    </location>
    <ligand>
        <name>NADP(+)</name>
        <dbReference type="ChEBI" id="CHEBI:58349"/>
    </ligand>
</feature>
<dbReference type="EC" id="1.18.1.6" evidence="4 13"/>
<reference evidence="18" key="1">
    <citation type="submission" date="2025-08" db="UniProtKB">
        <authorList>
            <consortium name="RefSeq"/>
        </authorList>
    </citation>
    <scope>IDENTIFICATION</scope>
</reference>
<organism evidence="17 18">
    <name type="scientific">Galendromus occidentalis</name>
    <name type="common">western predatory mite</name>
    <dbReference type="NCBI Taxonomy" id="34638"/>
    <lineage>
        <taxon>Eukaryota</taxon>
        <taxon>Metazoa</taxon>
        <taxon>Ecdysozoa</taxon>
        <taxon>Arthropoda</taxon>
        <taxon>Chelicerata</taxon>
        <taxon>Arachnida</taxon>
        <taxon>Acari</taxon>
        <taxon>Parasitiformes</taxon>
        <taxon>Mesostigmata</taxon>
        <taxon>Gamasina</taxon>
        <taxon>Phytoseioidea</taxon>
        <taxon>Phytoseiidae</taxon>
        <taxon>Typhlodrominae</taxon>
        <taxon>Galendromus</taxon>
    </lineage>
</organism>
<evidence type="ECO:0000256" key="10">
    <source>
        <dbReference type="ARBA" id="ARBA00022982"/>
    </source>
</evidence>
<sequence length="477" mass="52439">MASQFYMRQFTGSRIARLFSSSSTLPQNSNVKVCVVGAGAAGFYTAQQILKAPNTQVDIYESLPVPFGLVRYGVAPDHPEVKNCINTFTAVAKNPRCRYYGNVKLGSDVTFKQFRDAYHAIVLTYGADNERTLGVPGENLKYVLSARQFVNWYNGHPSRIITEDINFDADHCAIVGHGNVALDVARILLAPIDKLKTTDITEEALDALSRSRIKRVSLIGRRGPLQVAFTIKEFRELVKLEGVGSLLDANDFVGIDTSKMQRPRKRLTELMLQTLERNVSAASPAASKVWDLKFLRSPLEFLGDQSNKERVVSIRLAVNRLEDERAVPTGIEETLPTGLAIKSVGYSSSCPDNDIPFDARRGIIENDAGRVRGLPGVYCSGWVKTGPIGVIVSTMNGSFETGANLLDDLTNGVIDSVSPRGGSELIVHQILKSKGVRHVSFEQWEKIAAFETEMGSKKHKSADKVLSVDQMLKIAFS</sequence>
<feature type="binding site" evidence="15">
    <location>
        <position position="389"/>
    </location>
    <ligand>
        <name>NADP(+)</name>
        <dbReference type="ChEBI" id="CHEBI:58349"/>
    </ligand>
</feature>
<name>A0AAJ7L657_9ACAR</name>
<evidence type="ECO:0000313" key="17">
    <source>
        <dbReference type="Proteomes" id="UP000694867"/>
    </source>
</evidence>
<protein>
    <recommendedName>
        <fullName evidence="5 13">NADPH:adrenodoxin oxidoreductase, mitochondrial</fullName>
        <ecNumber evidence="4 13">1.18.1.6</ecNumber>
    </recommendedName>
</protein>
<evidence type="ECO:0000256" key="12">
    <source>
        <dbReference type="ARBA" id="ARBA00048933"/>
    </source>
</evidence>
<feature type="binding site" evidence="14">
    <location>
        <position position="69"/>
    </location>
    <ligand>
        <name>FAD</name>
        <dbReference type="ChEBI" id="CHEBI:57692"/>
    </ligand>
</feature>
<keyword evidence="10" id="KW-0249">Electron transport</keyword>
<evidence type="ECO:0000256" key="1">
    <source>
        <dbReference type="ARBA" id="ARBA00001974"/>
    </source>
</evidence>
<dbReference type="InterPro" id="IPR021163">
    <property type="entry name" value="Ferredox_Rdtase_adrenod"/>
</dbReference>
<feature type="binding site" evidence="15">
    <location>
        <position position="233"/>
    </location>
    <ligand>
        <name>NADP(+)</name>
        <dbReference type="ChEBI" id="CHEBI:58349"/>
    </ligand>
</feature>
<dbReference type="PANTHER" id="PTHR48467:SF1">
    <property type="entry name" value="GLUTAMATE SYNTHASE 1 [NADH], CHLOROPLASTIC-LIKE"/>
    <property type="match status" value="1"/>
</dbReference>
<dbReference type="RefSeq" id="XP_018497010.1">
    <property type="nucleotide sequence ID" value="XM_018641494.1"/>
</dbReference>
<feature type="binding site" evidence="14">
    <location>
        <position position="105"/>
    </location>
    <ligand>
        <name>FAD</name>
        <dbReference type="ChEBI" id="CHEBI:57692"/>
    </ligand>
</feature>
<evidence type="ECO:0000256" key="7">
    <source>
        <dbReference type="ARBA" id="ARBA00022630"/>
    </source>
</evidence>
<dbReference type="AlphaFoldDB" id="A0AAJ7L657"/>
<keyword evidence="7 13" id="KW-0285">Flavoprotein</keyword>
<dbReference type="Gene3D" id="3.40.50.720">
    <property type="entry name" value="NAD(P)-binding Rossmann-like Domain"/>
    <property type="match status" value="1"/>
</dbReference>
<feature type="binding site" evidence="14">
    <location>
        <begin position="389"/>
        <end position="391"/>
    </location>
    <ligand>
        <name>FAD</name>
        <dbReference type="ChEBI" id="CHEBI:57692"/>
    </ligand>
</feature>
<comment type="similarity">
    <text evidence="3 13">Belongs to the ferredoxin--NADP reductase type 1 family.</text>
</comment>
<comment type="cofactor">
    <cofactor evidence="1 13 14">
        <name>FAD</name>
        <dbReference type="ChEBI" id="CHEBI:57692"/>
    </cofactor>
</comment>
<dbReference type="SUPFAM" id="SSF51971">
    <property type="entry name" value="Nucleotide-binding domain"/>
    <property type="match status" value="1"/>
</dbReference>
<proteinExistence type="inferred from homology"/>
<evidence type="ECO:0000256" key="13">
    <source>
        <dbReference type="PIRNR" id="PIRNR000362"/>
    </source>
</evidence>
<dbReference type="GeneID" id="100905889"/>
<dbReference type="Gene3D" id="3.50.50.60">
    <property type="entry name" value="FAD/NAD(P)-binding domain"/>
    <property type="match status" value="1"/>
</dbReference>
<evidence type="ECO:0000256" key="5">
    <source>
        <dbReference type="ARBA" id="ARBA00016287"/>
    </source>
</evidence>
<dbReference type="PANTHER" id="PTHR48467">
    <property type="entry name" value="GLUTAMATE SYNTHASE 1 [NADH], CHLOROPLASTIC-LIKE"/>
    <property type="match status" value="1"/>
</dbReference>
<dbReference type="Pfam" id="PF07992">
    <property type="entry name" value="Pyr_redox_2"/>
    <property type="match status" value="1"/>
</dbReference>
<feature type="binding site" evidence="14">
    <location>
        <position position="61"/>
    </location>
    <ligand>
        <name>FAD</name>
        <dbReference type="ChEBI" id="CHEBI:57692"/>
    </ligand>
</feature>
<feature type="binding site" evidence="15">
    <location>
        <begin position="177"/>
        <end position="180"/>
    </location>
    <ligand>
        <name>NADP(+)</name>
        <dbReference type="ChEBI" id="CHEBI:58349"/>
    </ligand>
</feature>
<keyword evidence="11 13" id="KW-0560">Oxidoreductase</keyword>
<dbReference type="PRINTS" id="PR00419">
    <property type="entry name" value="ADXRDTASE"/>
</dbReference>
<keyword evidence="6" id="KW-0813">Transport</keyword>
<feature type="domain" description="FAD/NAD(P)-binding" evidence="16">
    <location>
        <begin position="32"/>
        <end position="188"/>
    </location>
</feature>
<gene>
    <name evidence="18" type="primary">LOC100905889</name>
</gene>
<evidence type="ECO:0000256" key="11">
    <source>
        <dbReference type="ARBA" id="ARBA00023002"/>
    </source>
</evidence>
<evidence type="ECO:0000256" key="3">
    <source>
        <dbReference type="ARBA" id="ARBA00008312"/>
    </source>
</evidence>
<dbReference type="InterPro" id="IPR036188">
    <property type="entry name" value="FAD/NAD-bd_sf"/>
</dbReference>
<dbReference type="GO" id="GO:0016491">
    <property type="term" value="F:oxidoreductase activity"/>
    <property type="evidence" value="ECO:0007669"/>
    <property type="project" value="UniProtKB-KW"/>
</dbReference>
<evidence type="ECO:0000256" key="9">
    <source>
        <dbReference type="ARBA" id="ARBA00022857"/>
    </source>
</evidence>
<evidence type="ECO:0000256" key="4">
    <source>
        <dbReference type="ARBA" id="ARBA00013219"/>
    </source>
</evidence>
<dbReference type="PIRSF" id="PIRSF000362">
    <property type="entry name" value="FNR"/>
    <property type="match status" value="1"/>
</dbReference>
<evidence type="ECO:0000256" key="14">
    <source>
        <dbReference type="PIRSR" id="PIRSR000362-1"/>
    </source>
</evidence>